<keyword evidence="1" id="KW-0808">Transferase</keyword>
<organism evidence="1 2">
    <name type="scientific">Martelella mediterranea DSM 17316</name>
    <dbReference type="NCBI Taxonomy" id="1122214"/>
    <lineage>
        <taxon>Bacteria</taxon>
        <taxon>Pseudomonadati</taxon>
        <taxon>Pseudomonadota</taxon>
        <taxon>Alphaproteobacteria</taxon>
        <taxon>Hyphomicrobiales</taxon>
        <taxon>Aurantimonadaceae</taxon>
        <taxon>Martelella</taxon>
    </lineage>
</organism>
<name>A0A1U9Z7T4_9HYPH</name>
<geneLocation type="plasmid" evidence="2">
    <name>pmm593</name>
</geneLocation>
<sequence>MTRAGLERFRALIRTRLADRITDIALLVSHENRFREPGQTSERWLAHQRGKITRALAAFEPDIPDPRHARLVQITLAAALGYLD</sequence>
<keyword evidence="1" id="KW-0614">Plasmid</keyword>
<reference evidence="1 2" key="1">
    <citation type="submission" date="2017-03" db="EMBL/GenBank/DDBJ databases">
        <title>Foreign affairs: Plasmid Transfer between Roseobacters and Rhizobia.</title>
        <authorList>
            <person name="Bartling P."/>
            <person name="Bunk B."/>
            <person name="Overmann J."/>
            <person name="Brinkmann H."/>
            <person name="Petersen J."/>
        </authorList>
    </citation>
    <scope>NUCLEOTIDE SEQUENCE [LARGE SCALE GENOMIC DNA]</scope>
    <source>
        <strain evidence="1 2">MACL11</strain>
        <plasmid evidence="2">Plasmid pmm593</plasmid>
    </source>
</reference>
<evidence type="ECO:0000313" key="1">
    <source>
        <dbReference type="EMBL" id="AQZ53779.1"/>
    </source>
</evidence>
<dbReference type="OrthoDB" id="9795329at2"/>
<evidence type="ECO:0000313" key="2">
    <source>
        <dbReference type="Proteomes" id="UP000191135"/>
    </source>
</evidence>
<accession>A0A1U9Z7T4</accession>
<dbReference type="EMBL" id="CP020331">
    <property type="protein sequence ID" value="AQZ53779.1"/>
    <property type="molecule type" value="Genomic_DNA"/>
</dbReference>
<dbReference type="RefSeq" id="WP_018067545.1">
    <property type="nucleotide sequence ID" value="NZ_AQWH01000044.1"/>
</dbReference>
<dbReference type="Proteomes" id="UP000191135">
    <property type="component" value="Plasmid pMM593"/>
</dbReference>
<dbReference type="GO" id="GO:0016740">
    <property type="term" value="F:transferase activity"/>
    <property type="evidence" value="ECO:0007669"/>
    <property type="project" value="UniProtKB-KW"/>
</dbReference>
<proteinExistence type="predicted"/>
<dbReference type="AlphaFoldDB" id="A0A1U9Z7T4"/>
<keyword evidence="2" id="KW-1185">Reference proteome</keyword>
<dbReference type="Gene3D" id="1.20.1050.10">
    <property type="match status" value="1"/>
</dbReference>
<dbReference type="eggNOG" id="COG0625">
    <property type="taxonomic scope" value="Bacteria"/>
</dbReference>
<protein>
    <submittedName>
        <fullName evidence="1">Putative glutathione S-transferase</fullName>
    </submittedName>
</protein>
<gene>
    <name evidence="1" type="ORF">Mame_04487</name>
</gene>
<dbReference type="KEGG" id="mmed:Mame_04487"/>